<dbReference type="Gene3D" id="1.10.287.70">
    <property type="match status" value="1"/>
</dbReference>
<dbReference type="Gene3D" id="3.40.190.10">
    <property type="entry name" value="Periplasmic binding protein-like II"/>
    <property type="match status" value="1"/>
</dbReference>
<evidence type="ECO:0000256" key="3">
    <source>
        <dbReference type="ARBA" id="ARBA00022448"/>
    </source>
</evidence>
<dbReference type="Pfam" id="PF00060">
    <property type="entry name" value="Lig_chan"/>
    <property type="match status" value="1"/>
</dbReference>
<feature type="transmembrane region" description="Helical" evidence="13">
    <location>
        <begin position="129"/>
        <end position="150"/>
    </location>
</feature>
<feature type="domain" description="Ionotropic glutamate receptor L-glutamate and glycine-binding" evidence="15">
    <location>
        <begin position="12"/>
        <end position="114"/>
    </location>
</feature>
<name>A0A8X6TAS0_NEPPI</name>
<evidence type="ECO:0000256" key="12">
    <source>
        <dbReference type="ARBA" id="ARBA00023303"/>
    </source>
</evidence>
<feature type="transmembrane region" description="Helical" evidence="13">
    <location>
        <begin position="185"/>
        <end position="207"/>
    </location>
</feature>
<dbReference type="Proteomes" id="UP000887013">
    <property type="component" value="Unassembled WGS sequence"/>
</dbReference>
<keyword evidence="12" id="KW-0407">Ion channel</keyword>
<comment type="subcellular location">
    <subcellularLocation>
        <location evidence="1">Cell membrane</location>
        <topology evidence="1">Multi-pass membrane protein</topology>
    </subcellularLocation>
</comment>
<dbReference type="GO" id="GO:0005886">
    <property type="term" value="C:plasma membrane"/>
    <property type="evidence" value="ECO:0007669"/>
    <property type="project" value="UniProtKB-SubCell"/>
</dbReference>
<keyword evidence="3" id="KW-0813">Transport</keyword>
<evidence type="ECO:0000256" key="8">
    <source>
        <dbReference type="ARBA" id="ARBA00023136"/>
    </source>
</evidence>
<gene>
    <name evidence="16" type="primary">AVEN_273926_1</name>
    <name evidence="16" type="ORF">NPIL_222731</name>
</gene>
<dbReference type="Pfam" id="PF10613">
    <property type="entry name" value="Lig_chan-Glu_bd"/>
    <property type="match status" value="1"/>
</dbReference>
<evidence type="ECO:0000256" key="4">
    <source>
        <dbReference type="ARBA" id="ARBA00022475"/>
    </source>
</evidence>
<evidence type="ECO:0000313" key="17">
    <source>
        <dbReference type="Proteomes" id="UP000887013"/>
    </source>
</evidence>
<evidence type="ECO:0000256" key="10">
    <source>
        <dbReference type="ARBA" id="ARBA00023180"/>
    </source>
</evidence>
<dbReference type="AlphaFoldDB" id="A0A8X6TAS0"/>
<dbReference type="InterPro" id="IPR019594">
    <property type="entry name" value="Glu/Gly-bd"/>
</dbReference>
<reference evidence="16" key="1">
    <citation type="submission" date="2020-08" db="EMBL/GenBank/DDBJ databases">
        <title>Multicomponent nature underlies the extraordinary mechanical properties of spider dragline silk.</title>
        <authorList>
            <person name="Kono N."/>
            <person name="Nakamura H."/>
            <person name="Mori M."/>
            <person name="Yoshida Y."/>
            <person name="Ohtoshi R."/>
            <person name="Malay A.D."/>
            <person name="Moran D.A.P."/>
            <person name="Tomita M."/>
            <person name="Numata K."/>
            <person name="Arakawa K."/>
        </authorList>
    </citation>
    <scope>NUCLEOTIDE SEQUENCE</scope>
</reference>
<organism evidence="16 17">
    <name type="scientific">Nephila pilipes</name>
    <name type="common">Giant wood spider</name>
    <name type="synonym">Nephila maculata</name>
    <dbReference type="NCBI Taxonomy" id="299642"/>
    <lineage>
        <taxon>Eukaryota</taxon>
        <taxon>Metazoa</taxon>
        <taxon>Ecdysozoa</taxon>
        <taxon>Arthropoda</taxon>
        <taxon>Chelicerata</taxon>
        <taxon>Arachnida</taxon>
        <taxon>Araneae</taxon>
        <taxon>Araneomorphae</taxon>
        <taxon>Entelegynae</taxon>
        <taxon>Araneoidea</taxon>
        <taxon>Nephilidae</taxon>
        <taxon>Nephila</taxon>
    </lineage>
</organism>
<dbReference type="GO" id="GO:0015276">
    <property type="term" value="F:ligand-gated monoatomic ion channel activity"/>
    <property type="evidence" value="ECO:0007669"/>
    <property type="project" value="InterPro"/>
</dbReference>
<evidence type="ECO:0000256" key="9">
    <source>
        <dbReference type="ARBA" id="ARBA00023170"/>
    </source>
</evidence>
<dbReference type="PANTHER" id="PTHR42643">
    <property type="entry name" value="IONOTROPIC RECEPTOR 20A-RELATED"/>
    <property type="match status" value="1"/>
</dbReference>
<keyword evidence="5 13" id="KW-0812">Transmembrane</keyword>
<evidence type="ECO:0000313" key="16">
    <source>
        <dbReference type="EMBL" id="GFS94008.1"/>
    </source>
</evidence>
<comment type="similarity">
    <text evidence="2">Belongs to the glutamate-gated ion channel (TC 1.A.10.1) family.</text>
</comment>
<evidence type="ECO:0000259" key="14">
    <source>
        <dbReference type="Pfam" id="PF00060"/>
    </source>
</evidence>
<keyword evidence="9" id="KW-0675">Receptor</keyword>
<keyword evidence="7" id="KW-0406">Ion transport</keyword>
<keyword evidence="17" id="KW-1185">Reference proteome</keyword>
<evidence type="ECO:0000256" key="2">
    <source>
        <dbReference type="ARBA" id="ARBA00008685"/>
    </source>
</evidence>
<evidence type="ECO:0000256" key="11">
    <source>
        <dbReference type="ARBA" id="ARBA00023286"/>
    </source>
</evidence>
<protein>
    <submittedName>
        <fullName evidence="16">Lig_chan-Glu_bd domain-containing protein</fullName>
    </submittedName>
</protein>
<accession>A0A8X6TAS0</accession>
<dbReference type="SUPFAM" id="SSF53850">
    <property type="entry name" value="Periplasmic binding protein-like II"/>
    <property type="match status" value="1"/>
</dbReference>
<dbReference type="GO" id="GO:0050906">
    <property type="term" value="P:detection of stimulus involved in sensory perception"/>
    <property type="evidence" value="ECO:0007669"/>
    <property type="project" value="UniProtKB-ARBA"/>
</dbReference>
<evidence type="ECO:0000256" key="5">
    <source>
        <dbReference type="ARBA" id="ARBA00022692"/>
    </source>
</evidence>
<comment type="caution">
    <text evidence="16">The sequence shown here is derived from an EMBL/GenBank/DDBJ whole genome shotgun (WGS) entry which is preliminary data.</text>
</comment>
<keyword evidence="11" id="KW-1071">Ligand-gated ion channel</keyword>
<keyword evidence="4" id="KW-1003">Cell membrane</keyword>
<dbReference type="OrthoDB" id="6420396at2759"/>
<evidence type="ECO:0000259" key="15">
    <source>
        <dbReference type="Pfam" id="PF10613"/>
    </source>
</evidence>
<keyword evidence="10" id="KW-0325">Glycoprotein</keyword>
<evidence type="ECO:0000256" key="7">
    <source>
        <dbReference type="ARBA" id="ARBA00023065"/>
    </source>
</evidence>
<feature type="transmembrane region" description="Helical" evidence="13">
    <location>
        <begin position="376"/>
        <end position="400"/>
    </location>
</feature>
<evidence type="ECO:0000256" key="13">
    <source>
        <dbReference type="SAM" id="Phobius"/>
    </source>
</evidence>
<evidence type="ECO:0000256" key="6">
    <source>
        <dbReference type="ARBA" id="ARBA00022989"/>
    </source>
</evidence>
<dbReference type="InterPro" id="IPR052192">
    <property type="entry name" value="Insect_Ionotropic_Sensory_Rcpt"/>
</dbReference>
<dbReference type="EMBL" id="BMAW01100254">
    <property type="protein sequence ID" value="GFS94008.1"/>
    <property type="molecule type" value="Genomic_DNA"/>
</dbReference>
<keyword evidence="6 13" id="KW-1133">Transmembrane helix</keyword>
<feature type="transmembrane region" description="Helical" evidence="13">
    <location>
        <begin position="156"/>
        <end position="173"/>
    </location>
</feature>
<feature type="domain" description="Ionotropic glutamate receptor C-terminal" evidence="14">
    <location>
        <begin position="182"/>
        <end position="384"/>
    </location>
</feature>
<sequence length="415" mass="47497">MKYPSKLIAAVTRYPKVIEVTQTDDGRYEFRGLYAKYMEILLSAWKGGYEIKFCEDEDFGSKNKNGTWTGQIGMVARGEADIGMSLIAILYERTQVVDFSVAYSMEAIAFISHKIQLEGIFQFLQLFDVATWISIFVTLIFLSAVIFLIFRGTASFPFIFFNIYSTVLGKSLLLPDYIFKWKLFLAVWFLCAFVLSSSYSAVLLSFLTLSPPSRALVTFKDVANAMKKGFRAFAGKHTFVASYMSHSEDKHLRFIGTNIQKNEWYHDWKTMLSGKMLPQGDIYFSSRNMLSLLYGNSESLYISLHTMLVVPIGVIMNKNFCCASELNEILLRMVSSGLEGKLLKDESYKFWLEYFSKPMKESQETLSLSIHDFSGAFIILCTGLTISLLFFLGEVFYGYIHRKKKELKFAHGFEE</sequence>
<proteinExistence type="inferred from homology"/>
<evidence type="ECO:0000256" key="1">
    <source>
        <dbReference type="ARBA" id="ARBA00004651"/>
    </source>
</evidence>
<dbReference type="PANTHER" id="PTHR42643:SF24">
    <property type="entry name" value="IONOTROPIC RECEPTOR 60A"/>
    <property type="match status" value="1"/>
</dbReference>
<dbReference type="InterPro" id="IPR001320">
    <property type="entry name" value="Iontro_rcpt_C"/>
</dbReference>
<keyword evidence="8 13" id="KW-0472">Membrane</keyword>